<dbReference type="SUPFAM" id="SSF46785">
    <property type="entry name" value="Winged helix' DNA-binding domain"/>
    <property type="match status" value="1"/>
</dbReference>
<evidence type="ECO:0000256" key="4">
    <source>
        <dbReference type="ARBA" id="ARBA00023125"/>
    </source>
</evidence>
<evidence type="ECO:0000259" key="6">
    <source>
        <dbReference type="PROSITE" id="PS50931"/>
    </source>
</evidence>
<reference evidence="7 8" key="1">
    <citation type="submission" date="2016-10" db="EMBL/GenBank/DDBJ databases">
        <authorList>
            <person name="de Groot N.N."/>
        </authorList>
    </citation>
    <scope>NUCLEOTIDE SEQUENCE [LARGE SCALE GENOMIC DNA]</scope>
    <source>
        <strain evidence="7 8">GAS522</strain>
    </source>
</reference>
<dbReference type="InterPro" id="IPR058163">
    <property type="entry name" value="LysR-type_TF_proteobact-type"/>
</dbReference>
<evidence type="ECO:0000256" key="3">
    <source>
        <dbReference type="ARBA" id="ARBA00023015"/>
    </source>
</evidence>
<dbReference type="RefSeq" id="WP_074825691.1">
    <property type="nucleotide sequence ID" value="NZ_FNTI01000001.1"/>
</dbReference>
<dbReference type="SUPFAM" id="SSF53850">
    <property type="entry name" value="Periplasmic binding protein-like II"/>
    <property type="match status" value="1"/>
</dbReference>
<dbReference type="Gene3D" id="3.40.190.290">
    <property type="match status" value="1"/>
</dbReference>
<dbReference type="PROSITE" id="PS50931">
    <property type="entry name" value="HTH_LYSR"/>
    <property type="match status" value="1"/>
</dbReference>
<dbReference type="AlphaFoldDB" id="A0A1M7DZE5"/>
<dbReference type="InterPro" id="IPR036388">
    <property type="entry name" value="WH-like_DNA-bd_sf"/>
</dbReference>
<dbReference type="InterPro" id="IPR000847">
    <property type="entry name" value="LysR_HTH_N"/>
</dbReference>
<dbReference type="Pfam" id="PF00126">
    <property type="entry name" value="HTH_1"/>
    <property type="match status" value="1"/>
</dbReference>
<dbReference type="PANTHER" id="PTHR30537">
    <property type="entry name" value="HTH-TYPE TRANSCRIPTIONAL REGULATOR"/>
    <property type="match status" value="1"/>
</dbReference>
<dbReference type="EMBL" id="FNTI01000001">
    <property type="protein sequence ID" value="SED88468.1"/>
    <property type="molecule type" value="Genomic_DNA"/>
</dbReference>
<evidence type="ECO:0000256" key="1">
    <source>
        <dbReference type="ARBA" id="ARBA00003502"/>
    </source>
</evidence>
<dbReference type="FunFam" id="1.10.10.10:FF:000001">
    <property type="entry name" value="LysR family transcriptional regulator"/>
    <property type="match status" value="1"/>
</dbReference>
<keyword evidence="4 7" id="KW-0238">DNA-binding</keyword>
<organism evidence="7 8">
    <name type="scientific">Bradyrhizobium lablabi</name>
    <dbReference type="NCBI Taxonomy" id="722472"/>
    <lineage>
        <taxon>Bacteria</taxon>
        <taxon>Pseudomonadati</taxon>
        <taxon>Pseudomonadota</taxon>
        <taxon>Alphaproteobacteria</taxon>
        <taxon>Hyphomicrobiales</taxon>
        <taxon>Nitrobacteraceae</taxon>
        <taxon>Bradyrhizobium</taxon>
    </lineage>
</organism>
<keyword evidence="3" id="KW-0805">Transcription regulation</keyword>
<sequence>MDRLEAMSTFLAVVEAGSLSAAARQMRTPLTTVSRKVSELESHLRIKLFNRSSRQLALTDAGSSYLAACKRILADVTEAERMASGEYTAPTGELTVTAPVSLGRTHLIPILADFLKTYPDIKTSLILTDRVLSLFQEQVDVGLRIGTLPDSSLIAVRVGTTRPVVCASPAYLAARGTPRTPDDLAGHDCISYPAIASPDVWTLVVGKTPVAVPMHPRLIVSNTEAACDAACAGIGITVALSHHFHAALRCGSLITLLDEFQPPTLPVNLVYTADRFLPIKVRAFLDFAAPRLKRVLAELKTPDRQTERA</sequence>
<dbReference type="Gene3D" id="1.10.10.10">
    <property type="entry name" value="Winged helix-like DNA-binding domain superfamily/Winged helix DNA-binding domain"/>
    <property type="match status" value="1"/>
</dbReference>
<keyword evidence="5" id="KW-0804">Transcription</keyword>
<dbReference type="GO" id="GO:0003700">
    <property type="term" value="F:DNA-binding transcription factor activity"/>
    <property type="evidence" value="ECO:0007669"/>
    <property type="project" value="InterPro"/>
</dbReference>
<dbReference type="InterPro" id="IPR005119">
    <property type="entry name" value="LysR_subst-bd"/>
</dbReference>
<name>A0A1M7DZE5_9BRAD</name>
<protein>
    <submittedName>
        <fullName evidence="7">DNA-binding transcriptional regulator, LysR family</fullName>
    </submittedName>
</protein>
<evidence type="ECO:0000256" key="5">
    <source>
        <dbReference type="ARBA" id="ARBA00023163"/>
    </source>
</evidence>
<dbReference type="GO" id="GO:0043565">
    <property type="term" value="F:sequence-specific DNA binding"/>
    <property type="evidence" value="ECO:0007669"/>
    <property type="project" value="TreeGrafter"/>
</dbReference>
<dbReference type="PANTHER" id="PTHR30537:SF5">
    <property type="entry name" value="HTH-TYPE TRANSCRIPTIONAL ACTIVATOR TTDR-RELATED"/>
    <property type="match status" value="1"/>
</dbReference>
<gene>
    <name evidence="7" type="ORF">SAMN05444171_5526</name>
</gene>
<evidence type="ECO:0000313" key="7">
    <source>
        <dbReference type="EMBL" id="SED88468.1"/>
    </source>
</evidence>
<proteinExistence type="inferred from homology"/>
<dbReference type="InterPro" id="IPR036390">
    <property type="entry name" value="WH_DNA-bd_sf"/>
</dbReference>
<comment type="similarity">
    <text evidence="2">Belongs to the LysR transcriptional regulatory family.</text>
</comment>
<accession>A0A1M7DZE5</accession>
<evidence type="ECO:0000256" key="2">
    <source>
        <dbReference type="ARBA" id="ARBA00009437"/>
    </source>
</evidence>
<evidence type="ECO:0000313" key="8">
    <source>
        <dbReference type="Proteomes" id="UP000183208"/>
    </source>
</evidence>
<dbReference type="Proteomes" id="UP000183208">
    <property type="component" value="Unassembled WGS sequence"/>
</dbReference>
<dbReference type="CDD" id="cd08471">
    <property type="entry name" value="PBP2_CrgA_like_2"/>
    <property type="match status" value="1"/>
</dbReference>
<comment type="function">
    <text evidence="1">NodD regulates the expression of the nodABCFE genes which encode other nodulation proteins. NodD is also a negative regulator of its own expression. Binds flavonoids as inducers.</text>
</comment>
<dbReference type="GO" id="GO:0006351">
    <property type="term" value="P:DNA-templated transcription"/>
    <property type="evidence" value="ECO:0007669"/>
    <property type="project" value="TreeGrafter"/>
</dbReference>
<dbReference type="OrthoDB" id="9786526at2"/>
<feature type="domain" description="HTH lysR-type" evidence="6">
    <location>
        <begin position="1"/>
        <end position="59"/>
    </location>
</feature>
<dbReference type="Pfam" id="PF03466">
    <property type="entry name" value="LysR_substrate"/>
    <property type="match status" value="1"/>
</dbReference>